<evidence type="ECO:0000313" key="3">
    <source>
        <dbReference type="EMBL" id="TSH95112.1"/>
    </source>
</evidence>
<evidence type="ECO:0000259" key="2">
    <source>
        <dbReference type="PROSITE" id="PS50006"/>
    </source>
</evidence>
<dbReference type="SMART" id="SM00240">
    <property type="entry name" value="FHA"/>
    <property type="match status" value="1"/>
</dbReference>
<dbReference type="EMBL" id="VLTJ01000022">
    <property type="protein sequence ID" value="TSH95112.1"/>
    <property type="molecule type" value="Genomic_DNA"/>
</dbReference>
<comment type="caution">
    <text evidence="3">The sequence shown here is derived from an EMBL/GenBank/DDBJ whole genome shotgun (WGS) entry which is preliminary data.</text>
</comment>
<dbReference type="InterPro" id="IPR008984">
    <property type="entry name" value="SMAD_FHA_dom_sf"/>
</dbReference>
<keyword evidence="4" id="KW-1185">Reference proteome</keyword>
<accession>A0A556AQC1</accession>
<organism evidence="3 4">
    <name type="scientific">Verticiella sediminum</name>
    <dbReference type="NCBI Taxonomy" id="1247510"/>
    <lineage>
        <taxon>Bacteria</taxon>
        <taxon>Pseudomonadati</taxon>
        <taxon>Pseudomonadota</taxon>
        <taxon>Betaproteobacteria</taxon>
        <taxon>Burkholderiales</taxon>
        <taxon>Alcaligenaceae</taxon>
        <taxon>Verticiella</taxon>
    </lineage>
</organism>
<dbReference type="GO" id="GO:0016887">
    <property type="term" value="F:ATP hydrolysis activity"/>
    <property type="evidence" value="ECO:0007669"/>
    <property type="project" value="InterPro"/>
</dbReference>
<reference evidence="3 4" key="1">
    <citation type="submission" date="2019-07" db="EMBL/GenBank/DDBJ databases">
        <title>Qingshengfaniella alkalisoli gen. nov., sp. nov., isolated from saline soil.</title>
        <authorList>
            <person name="Xu L."/>
            <person name="Huang X.-X."/>
            <person name="Sun J.-Q."/>
        </authorList>
    </citation>
    <scope>NUCLEOTIDE SEQUENCE [LARGE SCALE GENOMIC DNA]</scope>
    <source>
        <strain evidence="3 4">DSM 27279</strain>
    </source>
</reference>
<dbReference type="InterPro" id="IPR000253">
    <property type="entry name" value="FHA_dom"/>
</dbReference>
<dbReference type="AlphaFoldDB" id="A0A556AQC1"/>
<evidence type="ECO:0000256" key="1">
    <source>
        <dbReference type="ARBA" id="ARBA00006611"/>
    </source>
</evidence>
<dbReference type="SUPFAM" id="SSF52540">
    <property type="entry name" value="P-loop containing nucleoside triphosphate hydrolases"/>
    <property type="match status" value="1"/>
</dbReference>
<name>A0A556AQC1_9BURK</name>
<comment type="similarity">
    <text evidence="1">Belongs to the GSP E family.</text>
</comment>
<dbReference type="InterPro" id="IPR001482">
    <property type="entry name" value="T2SS/T4SS_dom"/>
</dbReference>
<sequence>MLELTITLEDGSHIVQRRLAPVLIGRDVRADLRLGGWRVAREHARLYVQEGEIGLDDLGSLAGTLINGKRVVQQVGVRPEDEIFIGGHRLQVRRAMVPPVEETPAAPAGAAAFPAGGGEEAAAHDPRFDEWRRRVHAGLLEAIDLRRRDISRMSDAALREEARRLVDGLVAELAHELPAELDRAALCAAVVDEAVGLGPLELLMQDAEISEIMVNRHDEVFIEKSGRLFRHAVGFSSEAAVLGIIERIVAPTGRRIDESSPMVDARLKDGSRVNAIIPPIALKGPSLTIRRFPSRRLQMPELVSRGALDEPMAQFLALCVRERKNIVVAGGTGSGKTTLLNVLSGFIPAGERVVTIEDAAELRLDHEHLVSLEARPANVEGRGAVSIRDLVRNALRMRPDRIVVGECRGAEALDMLQAMNTGHEGSLTTLHANTPRDALARLETLVLMAGMDLPLGAVREQIASSLDILVQQVRTASGARRIAAIVEITGVESGRIQLQTLFEAGGEAGGFRSGGVVPSFYEAWREAGVLTSVDLFYREAGDAHRARL</sequence>
<dbReference type="RefSeq" id="WP_143948423.1">
    <property type="nucleotide sequence ID" value="NZ_BAABMB010000002.1"/>
</dbReference>
<dbReference type="CDD" id="cd00060">
    <property type="entry name" value="FHA"/>
    <property type="match status" value="1"/>
</dbReference>
<dbReference type="Gene3D" id="3.40.50.300">
    <property type="entry name" value="P-loop containing nucleotide triphosphate hydrolases"/>
    <property type="match status" value="1"/>
</dbReference>
<proteinExistence type="inferred from homology"/>
<dbReference type="PROSITE" id="PS50006">
    <property type="entry name" value="FHA_DOMAIN"/>
    <property type="match status" value="1"/>
</dbReference>
<dbReference type="Pfam" id="PF00498">
    <property type="entry name" value="FHA"/>
    <property type="match status" value="1"/>
</dbReference>
<feature type="domain" description="FHA" evidence="2">
    <location>
        <begin position="22"/>
        <end position="71"/>
    </location>
</feature>
<dbReference type="PANTHER" id="PTHR30486:SF15">
    <property type="entry name" value="TYPE II_IV SECRETION SYSTEM ATPASE"/>
    <property type="match status" value="1"/>
</dbReference>
<gene>
    <name evidence="3" type="ORF">FOZ76_11015</name>
</gene>
<protein>
    <submittedName>
        <fullName evidence="3">FHA domain-containing protein</fullName>
    </submittedName>
</protein>
<dbReference type="CDD" id="cd01130">
    <property type="entry name" value="VirB11-like_ATPase"/>
    <property type="match status" value="1"/>
</dbReference>
<dbReference type="InterPro" id="IPR050921">
    <property type="entry name" value="T4SS_GSP_E_ATPase"/>
</dbReference>
<dbReference type="SUPFAM" id="SSF49879">
    <property type="entry name" value="SMAD/FHA domain"/>
    <property type="match status" value="1"/>
</dbReference>
<dbReference type="InterPro" id="IPR027417">
    <property type="entry name" value="P-loop_NTPase"/>
</dbReference>
<dbReference type="Pfam" id="PF00437">
    <property type="entry name" value="T2SSE"/>
    <property type="match status" value="1"/>
</dbReference>
<dbReference type="Gene3D" id="2.60.200.20">
    <property type="match status" value="1"/>
</dbReference>
<dbReference type="PANTHER" id="PTHR30486">
    <property type="entry name" value="TWITCHING MOTILITY PROTEIN PILT"/>
    <property type="match status" value="1"/>
</dbReference>
<evidence type="ECO:0000313" key="4">
    <source>
        <dbReference type="Proteomes" id="UP000318405"/>
    </source>
</evidence>
<dbReference type="Proteomes" id="UP000318405">
    <property type="component" value="Unassembled WGS sequence"/>
</dbReference>
<dbReference type="OrthoDB" id="9810761at2"/>
<dbReference type="Gene3D" id="3.30.450.380">
    <property type="match status" value="1"/>
</dbReference>